<dbReference type="SUPFAM" id="SSF49785">
    <property type="entry name" value="Galactose-binding domain-like"/>
    <property type="match status" value="1"/>
</dbReference>
<accession>A0A075MXU2</accession>
<dbReference type="AlphaFoldDB" id="A0A075MXU2"/>
<dbReference type="Pfam" id="PF00754">
    <property type="entry name" value="F5_F8_type_C"/>
    <property type="match status" value="1"/>
</dbReference>
<keyword evidence="3" id="KW-1185">Reference proteome</keyword>
<dbReference type="Proteomes" id="UP000028194">
    <property type="component" value="Chromosome"/>
</dbReference>
<reference evidence="2 3" key="1">
    <citation type="journal article" date="2014" name="PLoS ONE">
        <title>Genome Sequence of Candidatus Nitrososphaera evergladensis from Group I.1b Enriched from Everglades Soil Reveals Novel Genomic Features of the Ammonia-Oxidizing Archaea.</title>
        <authorList>
            <person name="Zhalnina K.V."/>
            <person name="Dias R."/>
            <person name="Leonard M.T."/>
            <person name="Dorr de Quadros P."/>
            <person name="Camargo F.A."/>
            <person name="Drew J.C."/>
            <person name="Farmerie W.G."/>
            <person name="Daroub S.H."/>
            <person name="Triplett E.W."/>
        </authorList>
    </citation>
    <scope>NUCLEOTIDE SEQUENCE [LARGE SCALE GENOMIC DNA]</scope>
    <source>
        <strain evidence="2 3">SR1</strain>
    </source>
</reference>
<organism evidence="2 3">
    <name type="scientific">Candidatus Nitrososphaera evergladensis SR1</name>
    <dbReference type="NCBI Taxonomy" id="1459636"/>
    <lineage>
        <taxon>Archaea</taxon>
        <taxon>Nitrososphaerota</taxon>
        <taxon>Nitrososphaeria</taxon>
        <taxon>Nitrososphaerales</taxon>
        <taxon>Nitrososphaeraceae</taxon>
        <taxon>Nitrososphaera</taxon>
    </lineage>
</organism>
<dbReference type="GeneID" id="41599050"/>
<gene>
    <name evidence="2" type="ORF">NTE_03404</name>
</gene>
<evidence type="ECO:0000313" key="3">
    <source>
        <dbReference type="Proteomes" id="UP000028194"/>
    </source>
</evidence>
<dbReference type="InterPro" id="IPR000421">
    <property type="entry name" value="FA58C"/>
</dbReference>
<dbReference type="OrthoDB" id="385929at2157"/>
<name>A0A075MXU2_9ARCH</name>
<proteinExistence type="predicted"/>
<sequence length="326" mass="35277">MWGGLSEQQIADIVEKQVGVNKVKMPSPVVGDYQSPVLAVATSDTIATTPVTWSATSTSSHSLRSGSYTRAGMRITDATKRGLYLLSATFYMGKALNPTGNVVATLRKTSDDSIIASSTPIDATTINSNENPVTFTFNRALTPNEDFRISVEYSGGDASNFLSVFGNFGSSQYSGGMWSLYAGSWGDDGIGRDLRGSMTLSAEAYVLDGNTATAWNSNSQTNPFIYLDMGSSKLISGVRIYWPTSNRPTNYVIETSIDTLTWTPVLTLNSQPAANAWTEYAFNTVVARYFRVRDLDAGSVVMSIAEIQYYVKTTDQVLSTHGHGDV</sequence>
<evidence type="ECO:0000313" key="2">
    <source>
        <dbReference type="EMBL" id="AIF85432.1"/>
    </source>
</evidence>
<dbReference type="STRING" id="1459636.NTE_03404"/>
<protein>
    <submittedName>
        <fullName evidence="2">F5/8 type C domain-containing protein</fullName>
    </submittedName>
</protein>
<dbReference type="Gene3D" id="2.60.120.260">
    <property type="entry name" value="Galactose-binding domain-like"/>
    <property type="match status" value="1"/>
</dbReference>
<dbReference type="EMBL" id="CP007174">
    <property type="protein sequence ID" value="AIF85432.1"/>
    <property type="molecule type" value="Genomic_DNA"/>
</dbReference>
<dbReference type="PROSITE" id="PS50022">
    <property type="entry name" value="FA58C_3"/>
    <property type="match status" value="1"/>
</dbReference>
<evidence type="ECO:0000259" key="1">
    <source>
        <dbReference type="PROSITE" id="PS50022"/>
    </source>
</evidence>
<feature type="domain" description="F5/8 type C" evidence="1">
    <location>
        <begin position="170"/>
        <end position="312"/>
    </location>
</feature>
<dbReference type="HOGENOM" id="CLU_851530_0_0_2"/>
<dbReference type="InterPro" id="IPR008979">
    <property type="entry name" value="Galactose-bd-like_sf"/>
</dbReference>
<dbReference type="RefSeq" id="WP_148701845.1">
    <property type="nucleotide sequence ID" value="NZ_CP007174.1"/>
</dbReference>
<dbReference type="KEGG" id="nev:NTE_03404"/>